<dbReference type="Pfam" id="PF21010">
    <property type="entry name" value="HA2_C"/>
    <property type="match status" value="1"/>
</dbReference>
<feature type="compositionally biased region" description="Basic and acidic residues" evidence="7">
    <location>
        <begin position="326"/>
        <end position="337"/>
    </location>
</feature>
<dbReference type="Pfam" id="PF04408">
    <property type="entry name" value="WHD_HA2"/>
    <property type="match status" value="1"/>
</dbReference>
<dbReference type="InterPro" id="IPR014001">
    <property type="entry name" value="Helicase_ATP-bd"/>
</dbReference>
<dbReference type="PANTHER" id="PTHR18934:SF118">
    <property type="entry name" value="ATP-DEPENDENT RNA HELICASE DHX33"/>
    <property type="match status" value="1"/>
</dbReference>
<keyword evidence="4" id="KW-0347">Helicase</keyword>
<dbReference type="Pfam" id="PF00271">
    <property type="entry name" value="Helicase_C"/>
    <property type="match status" value="1"/>
</dbReference>
<name>A0A2K1R2A8_9PEZI</name>
<keyword evidence="11" id="KW-1185">Reference proteome</keyword>
<dbReference type="GO" id="GO:0005524">
    <property type="term" value="F:ATP binding"/>
    <property type="evidence" value="ECO:0007669"/>
    <property type="project" value="UniProtKB-KW"/>
</dbReference>
<protein>
    <recommendedName>
        <fullName evidence="1">RNA helicase</fullName>
        <ecNumber evidence="1">3.6.4.13</ecNumber>
    </recommendedName>
</protein>
<evidence type="ECO:0000259" key="9">
    <source>
        <dbReference type="PROSITE" id="PS51194"/>
    </source>
</evidence>
<dbReference type="PANTHER" id="PTHR18934">
    <property type="entry name" value="ATP-DEPENDENT RNA HELICASE"/>
    <property type="match status" value="1"/>
</dbReference>
<keyword evidence="2" id="KW-0547">Nucleotide-binding</keyword>
<evidence type="ECO:0000256" key="2">
    <source>
        <dbReference type="ARBA" id="ARBA00022741"/>
    </source>
</evidence>
<dbReference type="InterPro" id="IPR007502">
    <property type="entry name" value="Helicase-assoc_dom"/>
</dbReference>
<feature type="compositionally biased region" description="Basic and acidic residues" evidence="7">
    <location>
        <begin position="17"/>
        <end position="50"/>
    </location>
</feature>
<feature type="region of interest" description="Disordered" evidence="7">
    <location>
        <begin position="306"/>
        <end position="339"/>
    </location>
</feature>
<dbReference type="Gene3D" id="1.20.120.1080">
    <property type="match status" value="1"/>
</dbReference>
<gene>
    <name evidence="10" type="ORF">CAC42_1189</name>
</gene>
<keyword evidence="3" id="KW-0378">Hydrolase</keyword>
<dbReference type="EC" id="3.6.4.13" evidence="1"/>
<evidence type="ECO:0000256" key="5">
    <source>
        <dbReference type="ARBA" id="ARBA00022840"/>
    </source>
</evidence>
<dbReference type="CDD" id="cd17917">
    <property type="entry name" value="DEXHc_RHA-like"/>
    <property type="match status" value="1"/>
</dbReference>
<evidence type="ECO:0000256" key="4">
    <source>
        <dbReference type="ARBA" id="ARBA00022806"/>
    </source>
</evidence>
<sequence>MAEHAEIRGVKRKRYGRREDDDFGEKVDRIALKGAQEKKDEVKRKTETDARSYSQGKPDDASSKQTLASNGKQANGHNTTGDKVRTTQHDPKRQHSQPRNPPGPATRPIRDAATALPIVAHKGAIISALTTSSVLILTGETGSGKSTQLPQYLLSHPSLASRARLRIAVTQPRRVAATSLAKRVATELRSPLGKAPGAKVGYSVRFDANIGRDNEIVYLTEGMLLMELLRDPGLTAYGIVVVDEVHERGVEVDLLLGFLRGLVRGEGEGAEKRKKKGLSGLKVVVMSATVEVEGVTRFFEGAEEKLVEEEEEEHEKNAEQQAKLTGNRETKIHDESSSAKAMQVTTVKVEGRQYPVQVTYLPEPTQDFVEAALKAVFQIHCKEPMPGDVLVFLTGQETIQGLQRNIEEYAQGLGSEYPKASSPMLAFMHAAQQRVFDPAPPNTRKVILATNIAETSITVPGVRFVVDSGKEKRKQFRPRLGLESLLVKALSKSSAIQRKGRAGREAPGKCWRLYTEKDYESFEQTKAPEIMRCDLTDAVLKMKATGVSDVLNFPLLTPPSREAMARSLLQLYQLGALSDSGEINAIGRAMSRFPLSPSYGRVLLAAADSEMACLLPTIDVISCFSADSNVFLNADTEEVREDASTARAGIIRRQGDHITLLAVVQAYAGENSDRKAWCQKRHINHRAMQAIMDIRKQLRSQCQGQKLLTADQVAEYDERGAASTDERLGDRVLRCFLAGFRQNTARLMPDGSYRTFVGNQNVAIHPSSVLFGRKVEAIIYSEFVYTNRTYARGVAAVQAAWVGEAFGE</sequence>
<dbReference type="GO" id="GO:0016787">
    <property type="term" value="F:hydrolase activity"/>
    <property type="evidence" value="ECO:0007669"/>
    <property type="project" value="UniProtKB-KW"/>
</dbReference>
<dbReference type="SMART" id="SM00847">
    <property type="entry name" value="HA2"/>
    <property type="match status" value="1"/>
</dbReference>
<feature type="compositionally biased region" description="Basic and acidic residues" evidence="7">
    <location>
        <begin position="80"/>
        <end position="93"/>
    </location>
</feature>
<dbReference type="EMBL" id="NKHZ01000011">
    <property type="protein sequence ID" value="PNS21410.1"/>
    <property type="molecule type" value="Genomic_DNA"/>
</dbReference>
<dbReference type="InterPro" id="IPR002464">
    <property type="entry name" value="DNA/RNA_helicase_DEAH_CS"/>
</dbReference>
<dbReference type="InterPro" id="IPR011545">
    <property type="entry name" value="DEAD/DEAH_box_helicase_dom"/>
</dbReference>
<dbReference type="GO" id="GO:0003725">
    <property type="term" value="F:double-stranded RNA binding"/>
    <property type="evidence" value="ECO:0007669"/>
    <property type="project" value="TreeGrafter"/>
</dbReference>
<dbReference type="InterPro" id="IPR001650">
    <property type="entry name" value="Helicase_C-like"/>
</dbReference>
<dbReference type="SUPFAM" id="SSF52540">
    <property type="entry name" value="P-loop containing nucleoside triphosphate hydrolases"/>
    <property type="match status" value="1"/>
</dbReference>
<dbReference type="GO" id="GO:1990904">
    <property type="term" value="C:ribonucleoprotein complex"/>
    <property type="evidence" value="ECO:0007669"/>
    <property type="project" value="UniProtKB-ARBA"/>
</dbReference>
<dbReference type="GO" id="GO:0003724">
    <property type="term" value="F:RNA helicase activity"/>
    <property type="evidence" value="ECO:0007669"/>
    <property type="project" value="UniProtKB-EC"/>
</dbReference>
<dbReference type="SMART" id="SM00487">
    <property type="entry name" value="DEXDc"/>
    <property type="match status" value="1"/>
</dbReference>
<dbReference type="STRING" id="2082308.A0A2K1R2A8"/>
<proteinExistence type="predicted"/>
<dbReference type="FunFam" id="3.40.50.300:FF:000145">
    <property type="entry name" value="probable ATP-dependent RNA helicase DHX40"/>
    <property type="match status" value="1"/>
</dbReference>
<evidence type="ECO:0000313" key="10">
    <source>
        <dbReference type="EMBL" id="PNS21410.1"/>
    </source>
</evidence>
<comment type="catalytic activity">
    <reaction evidence="6">
        <text>ATP + H2O = ADP + phosphate + H(+)</text>
        <dbReference type="Rhea" id="RHEA:13065"/>
        <dbReference type="ChEBI" id="CHEBI:15377"/>
        <dbReference type="ChEBI" id="CHEBI:15378"/>
        <dbReference type="ChEBI" id="CHEBI:30616"/>
        <dbReference type="ChEBI" id="CHEBI:43474"/>
        <dbReference type="ChEBI" id="CHEBI:456216"/>
        <dbReference type="EC" id="3.6.4.13"/>
    </reaction>
</comment>
<evidence type="ECO:0000256" key="3">
    <source>
        <dbReference type="ARBA" id="ARBA00022801"/>
    </source>
</evidence>
<dbReference type="CDD" id="cd18791">
    <property type="entry name" value="SF2_C_RHA"/>
    <property type="match status" value="1"/>
</dbReference>
<dbReference type="PROSITE" id="PS51192">
    <property type="entry name" value="HELICASE_ATP_BIND_1"/>
    <property type="match status" value="1"/>
</dbReference>
<feature type="region of interest" description="Disordered" evidence="7">
    <location>
        <begin position="1"/>
        <end position="109"/>
    </location>
</feature>
<dbReference type="Gene3D" id="3.40.50.300">
    <property type="entry name" value="P-loop containing nucleotide triphosphate hydrolases"/>
    <property type="match status" value="2"/>
</dbReference>
<dbReference type="PROSITE" id="PS00690">
    <property type="entry name" value="DEAH_ATP_HELICASE"/>
    <property type="match status" value="1"/>
</dbReference>
<dbReference type="InterPro" id="IPR048333">
    <property type="entry name" value="HA2_WH"/>
</dbReference>
<evidence type="ECO:0000259" key="8">
    <source>
        <dbReference type="PROSITE" id="PS51192"/>
    </source>
</evidence>
<accession>A0A2K1R2A8</accession>
<organism evidence="10 11">
    <name type="scientific">Sphaceloma murrayae</name>
    <dbReference type="NCBI Taxonomy" id="2082308"/>
    <lineage>
        <taxon>Eukaryota</taxon>
        <taxon>Fungi</taxon>
        <taxon>Dikarya</taxon>
        <taxon>Ascomycota</taxon>
        <taxon>Pezizomycotina</taxon>
        <taxon>Dothideomycetes</taxon>
        <taxon>Dothideomycetidae</taxon>
        <taxon>Myriangiales</taxon>
        <taxon>Elsinoaceae</taxon>
        <taxon>Sphaceloma</taxon>
    </lineage>
</organism>
<evidence type="ECO:0000256" key="6">
    <source>
        <dbReference type="ARBA" id="ARBA00047984"/>
    </source>
</evidence>
<dbReference type="SMART" id="SM00490">
    <property type="entry name" value="HELICc"/>
    <property type="match status" value="1"/>
</dbReference>
<dbReference type="InterPro" id="IPR027417">
    <property type="entry name" value="P-loop_NTPase"/>
</dbReference>
<evidence type="ECO:0000256" key="1">
    <source>
        <dbReference type="ARBA" id="ARBA00012552"/>
    </source>
</evidence>
<dbReference type="Proteomes" id="UP000243797">
    <property type="component" value="Unassembled WGS sequence"/>
</dbReference>
<dbReference type="GO" id="GO:0005730">
    <property type="term" value="C:nucleolus"/>
    <property type="evidence" value="ECO:0007669"/>
    <property type="project" value="TreeGrafter"/>
</dbReference>
<dbReference type="PROSITE" id="PS51194">
    <property type="entry name" value="HELICASE_CTER"/>
    <property type="match status" value="1"/>
</dbReference>
<dbReference type="Pfam" id="PF07717">
    <property type="entry name" value="OB_NTP_bind"/>
    <property type="match status" value="1"/>
</dbReference>
<feature type="domain" description="Helicase ATP-binding" evidence="8">
    <location>
        <begin position="126"/>
        <end position="308"/>
    </location>
</feature>
<keyword evidence="5" id="KW-0067">ATP-binding</keyword>
<evidence type="ECO:0000313" key="11">
    <source>
        <dbReference type="Proteomes" id="UP000243797"/>
    </source>
</evidence>
<dbReference type="AlphaFoldDB" id="A0A2K1R2A8"/>
<evidence type="ECO:0000256" key="7">
    <source>
        <dbReference type="SAM" id="MobiDB-lite"/>
    </source>
</evidence>
<dbReference type="OrthoDB" id="10253254at2759"/>
<feature type="domain" description="Helicase C-terminal" evidence="9">
    <location>
        <begin position="372"/>
        <end position="546"/>
    </location>
</feature>
<dbReference type="InParanoid" id="A0A2K1R2A8"/>
<dbReference type="GO" id="GO:0045943">
    <property type="term" value="P:positive regulation of transcription by RNA polymerase I"/>
    <property type="evidence" value="ECO:0007669"/>
    <property type="project" value="TreeGrafter"/>
</dbReference>
<dbReference type="InterPro" id="IPR011709">
    <property type="entry name" value="DEAD-box_helicase_OB_fold"/>
</dbReference>
<dbReference type="Pfam" id="PF00270">
    <property type="entry name" value="DEAD"/>
    <property type="match status" value="1"/>
</dbReference>
<comment type="caution">
    <text evidence="10">The sequence shown here is derived from an EMBL/GenBank/DDBJ whole genome shotgun (WGS) entry which is preliminary data.</text>
</comment>
<feature type="compositionally biased region" description="Polar residues" evidence="7">
    <location>
        <begin position="63"/>
        <end position="79"/>
    </location>
</feature>
<reference evidence="10 11" key="1">
    <citation type="submission" date="2017-06" db="EMBL/GenBank/DDBJ databases">
        <title>Draft genome sequence of a variant of Elsinoe murrayae.</title>
        <authorList>
            <person name="Cheng Q."/>
        </authorList>
    </citation>
    <scope>NUCLEOTIDE SEQUENCE [LARGE SCALE GENOMIC DNA]</scope>
    <source>
        <strain evidence="10 11">CQ-2017a</strain>
    </source>
</reference>